<dbReference type="PROSITE" id="PS51860">
    <property type="entry name" value="REM_1"/>
    <property type="match status" value="1"/>
</dbReference>
<proteinExistence type="inferred from homology"/>
<dbReference type="SMART" id="SM00326">
    <property type="entry name" value="SH3"/>
    <property type="match status" value="1"/>
</dbReference>
<dbReference type="FunFam" id="1.20.1270.60:FF:000002">
    <property type="entry name" value="Formin-binding protein 1-like isoform 1"/>
    <property type="match status" value="1"/>
</dbReference>
<dbReference type="Proteomes" id="UP000728032">
    <property type="component" value="Unassembled WGS sequence"/>
</dbReference>
<evidence type="ECO:0000256" key="9">
    <source>
        <dbReference type="ARBA" id="ARBA00023136"/>
    </source>
</evidence>
<keyword evidence="6" id="KW-0963">Cytoplasm</keyword>
<dbReference type="InterPro" id="IPR011072">
    <property type="entry name" value="HR1_rho-bd"/>
</dbReference>
<dbReference type="OrthoDB" id="8783038at2759"/>
<reference evidence="17" key="1">
    <citation type="submission" date="2020-11" db="EMBL/GenBank/DDBJ databases">
        <authorList>
            <person name="Tran Van P."/>
        </authorList>
    </citation>
    <scope>NUCLEOTIDE SEQUENCE</scope>
</reference>
<keyword evidence="8 11" id="KW-0175">Coiled coil</keyword>
<dbReference type="Pfam" id="PF00018">
    <property type="entry name" value="SH3_1"/>
    <property type="match status" value="1"/>
</dbReference>
<keyword evidence="4 10" id="KW-0728">SH3 domain</keyword>
<evidence type="ECO:0000256" key="7">
    <source>
        <dbReference type="ARBA" id="ARBA00022583"/>
    </source>
</evidence>
<evidence type="ECO:0000256" key="4">
    <source>
        <dbReference type="ARBA" id="ARBA00022443"/>
    </source>
</evidence>
<dbReference type="CDD" id="cd11911">
    <property type="entry name" value="SH3_CIP4-like"/>
    <property type="match status" value="1"/>
</dbReference>
<dbReference type="PROSITE" id="PS50002">
    <property type="entry name" value="SH3"/>
    <property type="match status" value="1"/>
</dbReference>
<evidence type="ECO:0000313" key="17">
    <source>
        <dbReference type="EMBL" id="CAD7648680.1"/>
    </source>
</evidence>
<keyword evidence="18" id="KW-1185">Reference proteome</keyword>
<dbReference type="SUPFAM" id="SSF46585">
    <property type="entry name" value="HR1 repeat"/>
    <property type="match status" value="1"/>
</dbReference>
<evidence type="ECO:0000256" key="8">
    <source>
        <dbReference type="ARBA" id="ARBA00023054"/>
    </source>
</evidence>
<dbReference type="AlphaFoldDB" id="A0A7R9LVK2"/>
<feature type="coiled-coil region" evidence="12">
    <location>
        <begin position="97"/>
        <end position="201"/>
    </location>
</feature>
<dbReference type="FunFam" id="2.30.30.40:FF:000203">
    <property type="entry name" value="Cdc42-interacting protein 4, isoform F"/>
    <property type="match status" value="1"/>
</dbReference>
<dbReference type="Pfam" id="PF00611">
    <property type="entry name" value="FCH"/>
    <property type="match status" value="1"/>
</dbReference>
<dbReference type="InterPro" id="IPR057870">
    <property type="entry name" value="HR1_TOCA"/>
</dbReference>
<evidence type="ECO:0000256" key="2">
    <source>
        <dbReference type="ARBA" id="ARBA00004496"/>
    </source>
</evidence>
<evidence type="ECO:0000256" key="1">
    <source>
        <dbReference type="ARBA" id="ARBA00004236"/>
    </source>
</evidence>
<feature type="compositionally biased region" description="Polar residues" evidence="13">
    <location>
        <begin position="507"/>
        <end position="519"/>
    </location>
</feature>
<dbReference type="CDD" id="cd11619">
    <property type="entry name" value="HR1_CIP4-like"/>
    <property type="match status" value="1"/>
</dbReference>
<feature type="region of interest" description="Disordered" evidence="13">
    <location>
        <begin position="429"/>
        <end position="519"/>
    </location>
</feature>
<feature type="domain" description="F-BAR" evidence="15">
    <location>
        <begin position="1"/>
        <end position="262"/>
    </location>
</feature>
<evidence type="ECO:0000256" key="12">
    <source>
        <dbReference type="SAM" id="Coils"/>
    </source>
</evidence>
<accession>A0A7R9LVK2</accession>
<protein>
    <submittedName>
        <fullName evidence="17">Uncharacterized protein</fullName>
    </submittedName>
</protein>
<feature type="domain" description="SH3" evidence="14">
    <location>
        <begin position="540"/>
        <end position="602"/>
    </location>
</feature>
<dbReference type="Gene3D" id="1.20.1270.60">
    <property type="entry name" value="Arfaptin homology (AH) domain/BAR domain"/>
    <property type="match status" value="1"/>
</dbReference>
<keyword evidence="7" id="KW-0254">Endocytosis</keyword>
<dbReference type="EMBL" id="OC918110">
    <property type="protein sequence ID" value="CAD7648680.1"/>
    <property type="molecule type" value="Genomic_DNA"/>
</dbReference>
<dbReference type="Pfam" id="PF25610">
    <property type="entry name" value="HR1_TOCA"/>
    <property type="match status" value="1"/>
</dbReference>
<dbReference type="GO" id="GO:0005737">
    <property type="term" value="C:cytoplasm"/>
    <property type="evidence" value="ECO:0007669"/>
    <property type="project" value="UniProtKB-SubCell"/>
</dbReference>
<dbReference type="GO" id="GO:0006897">
    <property type="term" value="P:endocytosis"/>
    <property type="evidence" value="ECO:0007669"/>
    <property type="project" value="UniProtKB-KW"/>
</dbReference>
<dbReference type="PANTHER" id="PTHR15735">
    <property type="entry name" value="FCH AND DOUBLE SH3 DOMAINS PROTEIN"/>
    <property type="match status" value="1"/>
</dbReference>
<feature type="domain" description="REM-1" evidence="16">
    <location>
        <begin position="349"/>
        <end position="426"/>
    </location>
</feature>
<evidence type="ECO:0000259" key="15">
    <source>
        <dbReference type="PROSITE" id="PS51741"/>
    </source>
</evidence>
<dbReference type="SUPFAM" id="SSF50044">
    <property type="entry name" value="SH3-domain"/>
    <property type="match status" value="1"/>
</dbReference>
<dbReference type="SMART" id="SM00055">
    <property type="entry name" value="FCH"/>
    <property type="match status" value="1"/>
</dbReference>
<evidence type="ECO:0000256" key="5">
    <source>
        <dbReference type="ARBA" id="ARBA00022475"/>
    </source>
</evidence>
<dbReference type="Gene3D" id="6.10.140.470">
    <property type="match status" value="1"/>
</dbReference>
<dbReference type="InterPro" id="IPR001452">
    <property type="entry name" value="SH3_domain"/>
</dbReference>
<evidence type="ECO:0000256" key="6">
    <source>
        <dbReference type="ARBA" id="ARBA00022490"/>
    </source>
</evidence>
<evidence type="ECO:0000256" key="3">
    <source>
        <dbReference type="ARBA" id="ARBA00009426"/>
    </source>
</evidence>
<keyword evidence="9" id="KW-0472">Membrane</keyword>
<evidence type="ECO:0000259" key="14">
    <source>
        <dbReference type="PROSITE" id="PS50002"/>
    </source>
</evidence>
<evidence type="ECO:0000256" key="10">
    <source>
        <dbReference type="PROSITE-ProRule" id="PRU00192"/>
    </source>
</evidence>
<evidence type="ECO:0000313" key="18">
    <source>
        <dbReference type="Proteomes" id="UP000728032"/>
    </source>
</evidence>
<evidence type="ECO:0000259" key="16">
    <source>
        <dbReference type="PROSITE" id="PS51860"/>
    </source>
</evidence>
<comment type="subcellular location">
    <subcellularLocation>
        <location evidence="1">Cell membrane</location>
    </subcellularLocation>
    <subcellularLocation>
        <location evidence="2">Cytoplasm</location>
    </subcellularLocation>
</comment>
<dbReference type="GO" id="GO:0005886">
    <property type="term" value="C:plasma membrane"/>
    <property type="evidence" value="ECO:0007669"/>
    <property type="project" value="UniProtKB-SubCell"/>
</dbReference>
<dbReference type="PROSITE" id="PS51741">
    <property type="entry name" value="F_BAR"/>
    <property type="match status" value="1"/>
</dbReference>
<dbReference type="InterPro" id="IPR001060">
    <property type="entry name" value="FCH_dom"/>
</dbReference>
<dbReference type="Gene3D" id="2.30.30.40">
    <property type="entry name" value="SH3 Domains"/>
    <property type="match status" value="1"/>
</dbReference>
<dbReference type="InterPro" id="IPR031160">
    <property type="entry name" value="F_BAR_dom"/>
</dbReference>
<sequence>MSWGEELWDQYDNLSVQTHRGIEFLDKYGQFIKERSNIETEYASKLRRLVKTHQIKKKDDEESQLSVCKAFASMTQEVTDLAGQHELIAENMSAQIVKEIAILLKELKDERKRYLSEGAKNQTALNNALTALDKAKKAYEKAYREAEKAQDNYQKADADLNLSRAEVEKARMISTTKTQMCDECKTEYANHLQKTNELQRRHFSELMPKIFNQLQDMEERREACIQNFMKQSAHIHRQVFPIIDKCLEGVIKASETIDPKEDSRQVIERYKSGNMPPEDIAFDDLSNPRPESENGVQRGSTSLNYSNSIKSETLRGTLSAARFKKRGGIFGIFGSNKNNSDDSKDDYADLPPNQRRKRIQAKIDQIHTQFLQETAVRDGLMKMRQAYEQNNALGDPNSVEGQLSENGQKMEKLQTELKKFQNLLQDVVDGKPYTPSAQKKSHRNSISEDSLSRSASESSVTNNNHSNTNLNANNSNSNGNHRSSNSLQTVINHTNHNNHENTHENNDSNSPESGISTSHLSLPDAEFADADETEFDDPLPALGTAKALYVFEAQSEGSIPMSENEEFEVVELDQGDGWTRVRRLDHQEEGFVPTSYVELTLYNNC</sequence>
<dbReference type="GO" id="GO:0007165">
    <property type="term" value="P:signal transduction"/>
    <property type="evidence" value="ECO:0007669"/>
    <property type="project" value="InterPro"/>
</dbReference>
<evidence type="ECO:0000256" key="13">
    <source>
        <dbReference type="SAM" id="MobiDB-lite"/>
    </source>
</evidence>
<feature type="region of interest" description="Disordered" evidence="13">
    <location>
        <begin position="269"/>
        <end position="304"/>
    </location>
</feature>
<gene>
    <name evidence="17" type="ORF">ONB1V03_LOCUS6879</name>
</gene>
<feature type="compositionally biased region" description="Polar residues" evidence="13">
    <location>
        <begin position="294"/>
        <end position="304"/>
    </location>
</feature>
<name>A0A7R9LVK2_9ACAR</name>
<dbReference type="PANTHER" id="PTHR15735:SF12">
    <property type="entry name" value="CDC42-INTERACTING PROTEIN 4, ISOFORM B"/>
    <property type="match status" value="1"/>
</dbReference>
<dbReference type="EMBL" id="CAJPVJ010003285">
    <property type="protein sequence ID" value="CAG2167372.1"/>
    <property type="molecule type" value="Genomic_DNA"/>
</dbReference>
<comment type="similarity">
    <text evidence="3">Belongs to the FNBP1 family.</text>
</comment>
<dbReference type="InterPro" id="IPR036028">
    <property type="entry name" value="SH3-like_dom_sf"/>
</dbReference>
<feature type="compositionally biased region" description="Low complexity" evidence="13">
    <location>
        <begin position="447"/>
        <end position="486"/>
    </location>
</feature>
<dbReference type="InterPro" id="IPR036274">
    <property type="entry name" value="HR1_rpt_sf"/>
</dbReference>
<dbReference type="SUPFAM" id="SSF103657">
    <property type="entry name" value="BAR/IMD domain-like"/>
    <property type="match status" value="1"/>
</dbReference>
<dbReference type="InterPro" id="IPR027267">
    <property type="entry name" value="AH/BAR_dom_sf"/>
</dbReference>
<dbReference type="CDD" id="cd07653">
    <property type="entry name" value="F-BAR_CIP4-like"/>
    <property type="match status" value="1"/>
</dbReference>
<keyword evidence="5" id="KW-1003">Cell membrane</keyword>
<organism evidence="17">
    <name type="scientific">Oppiella nova</name>
    <dbReference type="NCBI Taxonomy" id="334625"/>
    <lineage>
        <taxon>Eukaryota</taxon>
        <taxon>Metazoa</taxon>
        <taxon>Ecdysozoa</taxon>
        <taxon>Arthropoda</taxon>
        <taxon>Chelicerata</taxon>
        <taxon>Arachnida</taxon>
        <taxon>Acari</taxon>
        <taxon>Acariformes</taxon>
        <taxon>Sarcoptiformes</taxon>
        <taxon>Oribatida</taxon>
        <taxon>Brachypylina</taxon>
        <taxon>Oppioidea</taxon>
        <taxon>Oppiidae</taxon>
        <taxon>Oppiella</taxon>
    </lineage>
</organism>
<evidence type="ECO:0000256" key="11">
    <source>
        <dbReference type="PROSITE-ProRule" id="PRU01077"/>
    </source>
</evidence>
<feature type="compositionally biased region" description="Basic and acidic residues" evidence="13">
    <location>
        <begin position="497"/>
        <end position="506"/>
    </location>
</feature>